<dbReference type="PANTHER" id="PTHR35335">
    <property type="entry name" value="UPF0716 PROTEIN FXSA"/>
    <property type="match status" value="1"/>
</dbReference>
<keyword evidence="2" id="KW-1133">Transmembrane helix</keyword>
<proteinExistence type="predicted"/>
<dbReference type="PANTHER" id="PTHR35335:SF1">
    <property type="entry name" value="UPF0716 PROTEIN FXSA"/>
    <property type="match status" value="1"/>
</dbReference>
<evidence type="ECO:0000256" key="2">
    <source>
        <dbReference type="SAM" id="Phobius"/>
    </source>
</evidence>
<name>A0ABR9K0B5_9ACTN</name>
<keyword evidence="4" id="KW-1185">Reference proteome</keyword>
<evidence type="ECO:0000256" key="1">
    <source>
        <dbReference type="SAM" id="MobiDB-lite"/>
    </source>
</evidence>
<reference evidence="3 4" key="1">
    <citation type="submission" date="2020-10" db="EMBL/GenBank/DDBJ databases">
        <title>Sequencing the genomes of 1000 actinobacteria strains.</title>
        <authorList>
            <person name="Klenk H.-P."/>
        </authorList>
    </citation>
    <scope>NUCLEOTIDE SEQUENCE [LARGE SCALE GENOMIC DNA]</scope>
    <source>
        <strain evidence="3 4">DSM 46744</strain>
    </source>
</reference>
<keyword evidence="2" id="KW-0812">Transmembrane</keyword>
<feature type="transmembrane region" description="Helical" evidence="2">
    <location>
        <begin position="28"/>
        <end position="48"/>
    </location>
</feature>
<dbReference type="InterPro" id="IPR007313">
    <property type="entry name" value="FxsA"/>
</dbReference>
<feature type="compositionally biased region" description="Low complexity" evidence="1">
    <location>
        <begin position="161"/>
        <end position="173"/>
    </location>
</feature>
<protein>
    <submittedName>
        <fullName evidence="3">UPF0716 protein FxsA</fullName>
    </submittedName>
</protein>
<evidence type="ECO:0000313" key="3">
    <source>
        <dbReference type="EMBL" id="MBE1536276.1"/>
    </source>
</evidence>
<feature type="transmembrane region" description="Helical" evidence="2">
    <location>
        <begin position="73"/>
        <end position="92"/>
    </location>
</feature>
<accession>A0ABR9K0B5</accession>
<dbReference type="RefSeq" id="WP_225961405.1">
    <property type="nucleotide sequence ID" value="NZ_JADBDZ010000001.1"/>
</dbReference>
<feature type="compositionally biased region" description="Basic and acidic residues" evidence="1">
    <location>
        <begin position="184"/>
        <end position="202"/>
    </location>
</feature>
<dbReference type="Proteomes" id="UP000627838">
    <property type="component" value="Unassembled WGS sequence"/>
</dbReference>
<organism evidence="3 4">
    <name type="scientific">Actinomadura algeriensis</name>
    <dbReference type="NCBI Taxonomy" id="1679523"/>
    <lineage>
        <taxon>Bacteria</taxon>
        <taxon>Bacillati</taxon>
        <taxon>Actinomycetota</taxon>
        <taxon>Actinomycetes</taxon>
        <taxon>Streptosporangiales</taxon>
        <taxon>Thermomonosporaceae</taxon>
        <taxon>Actinomadura</taxon>
    </lineage>
</organism>
<sequence>MLPLALVLAFLVLPVLEIFVIIQVGEVIGAWPTVALLVFESLLGGWIMRREGRRAWRALQETFGRGTVPDRELADAALVLIGGTLLLTPGFVTDVFGFAFVLPFTRPLVRTLLTRWAARRMRLAQSRPSVVFPPGGRGAGPFGQDGPGGFGGLGGFGPFGAAGRDGAAGTPRGPVVPGEVIDPDTERGAGRDAGGEPHKPLA</sequence>
<dbReference type="NCBIfam" id="NF008528">
    <property type="entry name" value="PRK11463.1-2"/>
    <property type="match status" value="1"/>
</dbReference>
<evidence type="ECO:0000313" key="4">
    <source>
        <dbReference type="Proteomes" id="UP000627838"/>
    </source>
</evidence>
<keyword evidence="2" id="KW-0472">Membrane</keyword>
<dbReference type="EMBL" id="JADBDZ010000001">
    <property type="protein sequence ID" value="MBE1536276.1"/>
    <property type="molecule type" value="Genomic_DNA"/>
</dbReference>
<gene>
    <name evidence="3" type="ORF">H4W34_006109</name>
</gene>
<dbReference type="Pfam" id="PF04186">
    <property type="entry name" value="FxsA"/>
    <property type="match status" value="1"/>
</dbReference>
<comment type="caution">
    <text evidence="3">The sequence shown here is derived from an EMBL/GenBank/DDBJ whole genome shotgun (WGS) entry which is preliminary data.</text>
</comment>
<feature type="region of interest" description="Disordered" evidence="1">
    <location>
        <begin position="161"/>
        <end position="202"/>
    </location>
</feature>